<dbReference type="AlphaFoldDB" id="A0A0L7R0I4"/>
<keyword evidence="1" id="KW-0175">Coiled coil</keyword>
<evidence type="ECO:0000256" key="1">
    <source>
        <dbReference type="SAM" id="Coils"/>
    </source>
</evidence>
<keyword evidence="2" id="KW-0812">Transmembrane</keyword>
<reference evidence="3 4" key="1">
    <citation type="submission" date="2015-07" db="EMBL/GenBank/DDBJ databases">
        <title>The genome of Habropoda laboriosa.</title>
        <authorList>
            <person name="Pan H."/>
            <person name="Kapheim K."/>
        </authorList>
    </citation>
    <scope>NUCLEOTIDE SEQUENCE [LARGE SCALE GENOMIC DNA]</scope>
    <source>
        <strain evidence="3">0110345459</strain>
    </source>
</reference>
<proteinExistence type="predicted"/>
<evidence type="ECO:0000256" key="2">
    <source>
        <dbReference type="SAM" id="Phobius"/>
    </source>
</evidence>
<sequence>MVHTYLLTFLVVITCQKGTASVFGWFWSKNMDDTTVLVADGVPLVSIPYESMTEDEKFLQEAAKFTDIQVSSPLETCQHKVIMKIKSSCSDMTEEQLAKLSVNLLNCQSAVEGRKMFPCTEEMSLKQCTTDMDADMWNAYHLMSNRARAVCYAARSTHFRGLTELTVNKLMQTAHTQIKTLSSLKESQDRLEEQTVEALSSLSEGNKALLAQQQHLKDAQTSAYNLVTTNLRELINEKALIRSGHVQLAAMSDDIKKKLEEANQNLAQQAIERGENHKEILEDLMNIQEQAQLLWHKIESSTNRIFQQHEDALMQYEQTLHKLGQINDTIQYIWNMTNVMRAEVDDKLNWITNYIGDTGEQMYRMYRIGFHIVYLLFAMVIAAFLHAPLLTRVTILGLVPLNLVSYLKHGMDACLDFTSMTVLIFFITIMHFIMVGIQRTFGPKSKAPGPQSVQVTNQNGHANGTAQDYTSSSYTNLKSSHSFSVLFYLKLKRNTREVYNFVRYQINCCIQKFNSLVQSMISWSRQSLSQREELSCSYMPSRKTREDVVYNYEQDFPSMSEDITDFEQSNVMDERNESIDDLDKLIDANDLRRRLIRAGGVDSRSSYSPSRSVISSFGTSRIFCNAITRSDSTQKFSSVRDTGAPCTSRRQCSEVPGRNRGIYARCTKVSRSLITTETKIYGIWSADTPSGIIKIEQNVVTVNCDSAAAPAMDGISPRNPQYTARNAAPRKTGSFSYGAKRHQGIIPVKCIAPCKHIFEGERAGSGAFSRFISDWLEGFLIAEMIVRLAEAWKKKIRVYKDGDEERRNKIIVEEIRELKEMESLTYYIGPQELRRGEETREYYMIPLSLLDVIGRISSMELPRRTCFCEDFQEPDPERSLSE</sequence>
<keyword evidence="2" id="KW-1133">Transmembrane helix</keyword>
<dbReference type="STRING" id="597456.A0A0L7R0I4"/>
<keyword evidence="4" id="KW-1185">Reference proteome</keyword>
<keyword evidence="2" id="KW-0472">Membrane</keyword>
<dbReference type="PANTHER" id="PTHR33538:SF1">
    <property type="entry name" value="PROTEIN BRAMBLEBERRY"/>
    <property type="match status" value="1"/>
</dbReference>
<dbReference type="PANTHER" id="PTHR33538">
    <property type="entry name" value="PROTEIN GAMETE EXPRESSED 1"/>
    <property type="match status" value="1"/>
</dbReference>
<name>A0A0L7R0I4_9HYME</name>
<organism evidence="3 4">
    <name type="scientific">Habropoda laboriosa</name>
    <dbReference type="NCBI Taxonomy" id="597456"/>
    <lineage>
        <taxon>Eukaryota</taxon>
        <taxon>Metazoa</taxon>
        <taxon>Ecdysozoa</taxon>
        <taxon>Arthropoda</taxon>
        <taxon>Hexapoda</taxon>
        <taxon>Insecta</taxon>
        <taxon>Pterygota</taxon>
        <taxon>Neoptera</taxon>
        <taxon>Endopterygota</taxon>
        <taxon>Hymenoptera</taxon>
        <taxon>Apocrita</taxon>
        <taxon>Aculeata</taxon>
        <taxon>Apoidea</taxon>
        <taxon>Anthophila</taxon>
        <taxon>Apidae</taxon>
        <taxon>Habropoda</taxon>
    </lineage>
</organism>
<gene>
    <name evidence="3" type="ORF">WH47_01525</name>
</gene>
<dbReference type="InterPro" id="IPR040346">
    <property type="entry name" value="GEX1/Brambleberry"/>
</dbReference>
<evidence type="ECO:0000313" key="3">
    <source>
        <dbReference type="EMBL" id="KOC64357.1"/>
    </source>
</evidence>
<accession>A0A0L7R0I4</accession>
<feature type="coiled-coil region" evidence="1">
    <location>
        <begin position="245"/>
        <end position="272"/>
    </location>
</feature>
<protein>
    <recommendedName>
        <fullName evidence="5">Protein brambleberry</fullName>
    </recommendedName>
</protein>
<feature type="transmembrane region" description="Helical" evidence="2">
    <location>
        <begin position="417"/>
        <end position="437"/>
    </location>
</feature>
<dbReference type="OrthoDB" id="5978806at2759"/>
<dbReference type="EMBL" id="KQ414670">
    <property type="protein sequence ID" value="KOC64357.1"/>
    <property type="molecule type" value="Genomic_DNA"/>
</dbReference>
<feature type="transmembrane region" description="Helical" evidence="2">
    <location>
        <begin position="6"/>
        <end position="27"/>
    </location>
</feature>
<dbReference type="Proteomes" id="UP000053825">
    <property type="component" value="Unassembled WGS sequence"/>
</dbReference>
<evidence type="ECO:0008006" key="5">
    <source>
        <dbReference type="Google" id="ProtNLM"/>
    </source>
</evidence>
<evidence type="ECO:0000313" key="4">
    <source>
        <dbReference type="Proteomes" id="UP000053825"/>
    </source>
</evidence>
<feature type="transmembrane region" description="Helical" evidence="2">
    <location>
        <begin position="372"/>
        <end position="397"/>
    </location>
</feature>